<evidence type="ECO:0000256" key="1">
    <source>
        <dbReference type="SAM" id="MobiDB-lite"/>
    </source>
</evidence>
<feature type="compositionally biased region" description="Basic residues" evidence="1">
    <location>
        <begin position="10"/>
        <end position="23"/>
    </location>
</feature>
<accession>A0ABV5G324</accession>
<proteinExistence type="predicted"/>
<dbReference type="EMBL" id="JBHMFI010000001">
    <property type="protein sequence ID" value="MFB9073330.1"/>
    <property type="molecule type" value="Genomic_DNA"/>
</dbReference>
<feature type="compositionally biased region" description="Pro residues" evidence="1">
    <location>
        <begin position="26"/>
        <end position="40"/>
    </location>
</feature>
<comment type="caution">
    <text evidence="2">The sequence shown here is derived from an EMBL/GenBank/DDBJ whole genome shotgun (WGS) entry which is preliminary data.</text>
</comment>
<feature type="compositionally biased region" description="Basic residues" evidence="1">
    <location>
        <begin position="41"/>
        <end position="54"/>
    </location>
</feature>
<dbReference type="Proteomes" id="UP001589575">
    <property type="component" value="Unassembled WGS sequence"/>
</dbReference>
<feature type="compositionally biased region" description="Low complexity" evidence="1">
    <location>
        <begin position="57"/>
        <end position="78"/>
    </location>
</feature>
<reference evidence="2 3" key="1">
    <citation type="submission" date="2024-09" db="EMBL/GenBank/DDBJ databases">
        <authorList>
            <person name="Sun Q."/>
            <person name="Mori K."/>
        </authorList>
    </citation>
    <scope>NUCLEOTIDE SEQUENCE [LARGE SCALE GENOMIC DNA]</scope>
    <source>
        <strain evidence="2 3">CCM 7609</strain>
    </source>
</reference>
<organism evidence="2 3">
    <name type="scientific">Citricoccus parietis</name>
    <dbReference type="NCBI Taxonomy" id="592307"/>
    <lineage>
        <taxon>Bacteria</taxon>
        <taxon>Bacillati</taxon>
        <taxon>Actinomycetota</taxon>
        <taxon>Actinomycetes</taxon>
        <taxon>Micrococcales</taxon>
        <taxon>Micrococcaceae</taxon>
        <taxon>Citricoccus</taxon>
    </lineage>
</organism>
<keyword evidence="3" id="KW-1185">Reference proteome</keyword>
<feature type="region of interest" description="Disordered" evidence="1">
    <location>
        <begin position="1"/>
        <end position="78"/>
    </location>
</feature>
<sequence>MTPPAPARRPLSRCRSRSQRRRAILPPGPPRPVPPRPVRPPLHRPPRRPPRAPRRPPCTGWRWTTSRASSSRGVETAA</sequence>
<evidence type="ECO:0000313" key="2">
    <source>
        <dbReference type="EMBL" id="MFB9073330.1"/>
    </source>
</evidence>
<evidence type="ECO:0000313" key="3">
    <source>
        <dbReference type="Proteomes" id="UP001589575"/>
    </source>
</evidence>
<name>A0ABV5G324_9MICC</name>
<gene>
    <name evidence="2" type="ORF">ACFFX0_19860</name>
</gene>
<protein>
    <submittedName>
        <fullName evidence="2">Uncharacterized protein</fullName>
    </submittedName>
</protein>